<reference evidence="1 2" key="1">
    <citation type="submission" date="2021-09" db="EMBL/GenBank/DDBJ databases">
        <title>Lysobacter sp. 13A isolated from the river sediment.</title>
        <authorList>
            <person name="Liu H."/>
            <person name="Li S."/>
            <person name="Mao S."/>
        </authorList>
    </citation>
    <scope>NUCLEOTIDE SEQUENCE [LARGE SCALE GENOMIC DNA]</scope>
    <source>
        <strain evidence="1 2">13A</strain>
    </source>
</reference>
<dbReference type="Proteomes" id="UP001430954">
    <property type="component" value="Unassembled WGS sequence"/>
</dbReference>
<accession>A0ABS7T583</accession>
<evidence type="ECO:0000313" key="2">
    <source>
        <dbReference type="Proteomes" id="UP001430954"/>
    </source>
</evidence>
<evidence type="ECO:0008006" key="3">
    <source>
        <dbReference type="Google" id="ProtNLM"/>
    </source>
</evidence>
<organism evidence="1 2">
    <name type="scientific">Novilysobacter selenitireducens</name>
    <dbReference type="NCBI Taxonomy" id="2872639"/>
    <lineage>
        <taxon>Bacteria</taxon>
        <taxon>Pseudomonadati</taxon>
        <taxon>Pseudomonadota</taxon>
        <taxon>Gammaproteobacteria</taxon>
        <taxon>Lysobacterales</taxon>
        <taxon>Lysobacteraceae</taxon>
        <taxon>Novilysobacter</taxon>
    </lineage>
</organism>
<dbReference type="EMBL" id="JAINZW010000002">
    <property type="protein sequence ID" value="MBZ4039023.1"/>
    <property type="molecule type" value="Genomic_DNA"/>
</dbReference>
<gene>
    <name evidence="1" type="ORF">K6753_05700</name>
</gene>
<evidence type="ECO:0000313" key="1">
    <source>
        <dbReference type="EMBL" id="MBZ4039023.1"/>
    </source>
</evidence>
<name>A0ABS7T583_9GAMM</name>
<comment type="caution">
    <text evidence="1">The sequence shown here is derived from an EMBL/GenBank/DDBJ whole genome shotgun (WGS) entry which is preliminary data.</text>
</comment>
<dbReference type="RefSeq" id="WP_223675252.1">
    <property type="nucleotide sequence ID" value="NZ_JAINZW010000002.1"/>
</dbReference>
<proteinExistence type="predicted"/>
<sequence length="182" mass="20213">MTTHHDTPAPEARARLEGTRDAYRARMQARDEEAMRVAIAWASEGTTRLNGRLRVGDEVQERPQRNDLPLAARLREAGDAWYSPALVGVFLRLRPEPLAQRAGVTVRELDAWPPGPELQAYLAAVVGVLDKAIDVHGGDERRAAAWYLECAVPDFDGRTADAMVRDGRQGAVVDYLDERRDA</sequence>
<protein>
    <recommendedName>
        <fullName evidence="3">Antitoxin Xre/MbcA/ParS-like toxin-binding domain-containing protein</fullName>
    </recommendedName>
</protein>
<keyword evidence="2" id="KW-1185">Reference proteome</keyword>